<evidence type="ECO:0000256" key="12">
    <source>
        <dbReference type="SAM" id="MobiDB-lite"/>
    </source>
</evidence>
<sequence>MGEVSESVRLLKLKLSEIVCLAKQIPVCDRKAAVLLWFATFKQIQNIWNHYEQNQEVKAESRESLSIEEGSQEAVQKKRSMQKVRSTSKKTERDKISKCGEDRNADVSRVQDKLTDPKEYKATNNKIRLESDFIRYNTVEVNGPHVKQEQVEVDAEEINSIHRSEGNLNEEIMPQVQSVHLMISADPLLSTSDMKLKELEKTEVVHKINTPYQCEVCGKQVNSHAALQTHLKSHFEEKLYKCSECPASFKFKGGLWRHQASHSGEKPWSCDVCGKCYTEKSSLKVHYRTHTREKPFACSYCPKKFSQSGILQNHLLLHKNSLPHFCDVCGRSFRQRFHLITHMRRHQGIRPYACTECDSKFTTKGDYDRHLRTHTGERPHHCDVCGSSFTRFQTLQEHKNRHYNIKPYVCKVCGKSFYALSGCSRHVKSVHAVEGDAPNALENILRIGNSSSDKGDIVKNVHITQIINDDDMEGKLMEYGNDSRIVENSDIVNAVSNDEEEQCELLVVNDEREMSITDSTPEYEILNDACQNPPSKVICEGCGAVFSTLRDLHGHLRYKCSTAKKKGVKNLGVPITQWLRESETGYASQEEKNIKFLESNEPTIESTGEMTESIEFIQEVGDVDIGHAVSIDEDGSITTVPFSQITPIQIQLENDYMVVLSDNTKDQQEPATFAAHDMHQVETEEHSHATTEVENDDQRITLVLNP</sequence>
<evidence type="ECO:0000313" key="15">
    <source>
        <dbReference type="Proteomes" id="UP001381693"/>
    </source>
</evidence>
<dbReference type="InterPro" id="IPR050758">
    <property type="entry name" value="Znf_C2H2-type"/>
</dbReference>
<evidence type="ECO:0000256" key="7">
    <source>
        <dbReference type="ARBA" id="ARBA00023015"/>
    </source>
</evidence>
<accession>A0AAN8XKP7</accession>
<feature type="domain" description="C2H2-type" evidence="13">
    <location>
        <begin position="408"/>
        <end position="436"/>
    </location>
</feature>
<feature type="domain" description="C2H2-type" evidence="13">
    <location>
        <begin position="212"/>
        <end position="239"/>
    </location>
</feature>
<dbReference type="PANTHER" id="PTHR23234:SF10">
    <property type="entry name" value="RIKEN CDNA 6720489N17 GENE-RELATED"/>
    <property type="match status" value="1"/>
</dbReference>
<feature type="compositionally biased region" description="Basic residues" evidence="12">
    <location>
        <begin position="77"/>
        <end position="88"/>
    </location>
</feature>
<evidence type="ECO:0000256" key="3">
    <source>
        <dbReference type="ARBA" id="ARBA00022723"/>
    </source>
</evidence>
<evidence type="ECO:0000256" key="2">
    <source>
        <dbReference type="ARBA" id="ARBA00006991"/>
    </source>
</evidence>
<dbReference type="GO" id="GO:0003677">
    <property type="term" value="F:DNA binding"/>
    <property type="evidence" value="ECO:0007669"/>
    <property type="project" value="UniProtKB-KW"/>
</dbReference>
<organism evidence="14 15">
    <name type="scientific">Halocaridina rubra</name>
    <name type="common">Hawaiian red shrimp</name>
    <dbReference type="NCBI Taxonomy" id="373956"/>
    <lineage>
        <taxon>Eukaryota</taxon>
        <taxon>Metazoa</taxon>
        <taxon>Ecdysozoa</taxon>
        <taxon>Arthropoda</taxon>
        <taxon>Crustacea</taxon>
        <taxon>Multicrustacea</taxon>
        <taxon>Malacostraca</taxon>
        <taxon>Eumalacostraca</taxon>
        <taxon>Eucarida</taxon>
        <taxon>Decapoda</taxon>
        <taxon>Pleocyemata</taxon>
        <taxon>Caridea</taxon>
        <taxon>Atyoidea</taxon>
        <taxon>Atyidae</taxon>
        <taxon>Halocaridina</taxon>
    </lineage>
</organism>
<comment type="similarity">
    <text evidence="2">Belongs to the krueppel C2H2-type zinc-finger protein family.</text>
</comment>
<dbReference type="Proteomes" id="UP001381693">
    <property type="component" value="Unassembled WGS sequence"/>
</dbReference>
<keyword evidence="3" id="KW-0479">Metal-binding</keyword>
<dbReference type="EMBL" id="JAXCGZ010005686">
    <property type="protein sequence ID" value="KAK7081179.1"/>
    <property type="molecule type" value="Genomic_DNA"/>
</dbReference>
<dbReference type="FunFam" id="3.30.160.60:FF:000072">
    <property type="entry name" value="zinc finger protein 143 isoform X1"/>
    <property type="match status" value="1"/>
</dbReference>
<dbReference type="PROSITE" id="PS50157">
    <property type="entry name" value="ZINC_FINGER_C2H2_2"/>
    <property type="match status" value="8"/>
</dbReference>
<keyword evidence="4" id="KW-0677">Repeat</keyword>
<feature type="domain" description="C2H2-type" evidence="13">
    <location>
        <begin position="352"/>
        <end position="379"/>
    </location>
</feature>
<reference evidence="14 15" key="1">
    <citation type="submission" date="2023-11" db="EMBL/GenBank/DDBJ databases">
        <title>Halocaridina rubra genome assembly.</title>
        <authorList>
            <person name="Smith C."/>
        </authorList>
    </citation>
    <scope>NUCLEOTIDE SEQUENCE [LARGE SCALE GENOMIC DNA]</scope>
    <source>
        <strain evidence="14">EP-1</strain>
        <tissue evidence="14">Whole</tissue>
    </source>
</reference>
<dbReference type="FunFam" id="3.30.160.60:FF:000340">
    <property type="entry name" value="zinc finger protein 473 isoform X1"/>
    <property type="match status" value="1"/>
</dbReference>
<proteinExistence type="inferred from homology"/>
<feature type="domain" description="C2H2-type" evidence="13">
    <location>
        <begin position="296"/>
        <end position="323"/>
    </location>
</feature>
<dbReference type="FunFam" id="3.30.160.60:FF:000446">
    <property type="entry name" value="Zinc finger protein"/>
    <property type="match status" value="1"/>
</dbReference>
<dbReference type="Pfam" id="PF13912">
    <property type="entry name" value="zf-C2H2_6"/>
    <property type="match status" value="1"/>
</dbReference>
<dbReference type="InterPro" id="IPR013087">
    <property type="entry name" value="Znf_C2H2_type"/>
</dbReference>
<feature type="domain" description="C2H2-type" evidence="13">
    <location>
        <begin position="268"/>
        <end position="295"/>
    </location>
</feature>
<comment type="subcellular location">
    <subcellularLocation>
        <location evidence="1">Nucleus</location>
    </subcellularLocation>
</comment>
<evidence type="ECO:0000256" key="10">
    <source>
        <dbReference type="ARBA" id="ARBA00023242"/>
    </source>
</evidence>
<feature type="domain" description="C2H2-type" evidence="13">
    <location>
        <begin position="324"/>
        <end position="351"/>
    </location>
</feature>
<keyword evidence="10" id="KW-0539">Nucleus</keyword>
<protein>
    <recommendedName>
        <fullName evidence="13">C2H2-type domain-containing protein</fullName>
    </recommendedName>
</protein>
<keyword evidence="7" id="KW-0805">Transcription regulation</keyword>
<evidence type="ECO:0000313" key="14">
    <source>
        <dbReference type="EMBL" id="KAK7081179.1"/>
    </source>
</evidence>
<keyword evidence="5 11" id="KW-0863">Zinc-finger</keyword>
<evidence type="ECO:0000256" key="6">
    <source>
        <dbReference type="ARBA" id="ARBA00022833"/>
    </source>
</evidence>
<dbReference type="Gene3D" id="3.30.160.60">
    <property type="entry name" value="Classic Zinc Finger"/>
    <property type="match status" value="8"/>
</dbReference>
<dbReference type="InterPro" id="IPR036236">
    <property type="entry name" value="Znf_C2H2_sf"/>
</dbReference>
<keyword evidence="6" id="KW-0862">Zinc</keyword>
<keyword evidence="15" id="KW-1185">Reference proteome</keyword>
<dbReference type="FunFam" id="3.30.160.60:FF:001480">
    <property type="entry name" value="Si:cabz01071911.3"/>
    <property type="match status" value="1"/>
</dbReference>
<feature type="domain" description="C2H2-type" evidence="13">
    <location>
        <begin position="380"/>
        <end position="407"/>
    </location>
</feature>
<dbReference type="GO" id="GO:0008270">
    <property type="term" value="F:zinc ion binding"/>
    <property type="evidence" value="ECO:0007669"/>
    <property type="project" value="UniProtKB-KW"/>
</dbReference>
<evidence type="ECO:0000256" key="8">
    <source>
        <dbReference type="ARBA" id="ARBA00023125"/>
    </source>
</evidence>
<dbReference type="FunFam" id="3.30.160.60:FF:000621">
    <property type="entry name" value="FLT3-interacting zinc finger 1"/>
    <property type="match status" value="1"/>
</dbReference>
<dbReference type="SUPFAM" id="SSF57667">
    <property type="entry name" value="beta-beta-alpha zinc fingers"/>
    <property type="match status" value="5"/>
</dbReference>
<name>A0AAN8XKP7_HALRR</name>
<dbReference type="AlphaFoldDB" id="A0AAN8XKP7"/>
<evidence type="ECO:0000256" key="1">
    <source>
        <dbReference type="ARBA" id="ARBA00004123"/>
    </source>
</evidence>
<feature type="region of interest" description="Disordered" evidence="12">
    <location>
        <begin position="62"/>
        <end position="96"/>
    </location>
</feature>
<dbReference type="SMART" id="SM00355">
    <property type="entry name" value="ZnF_C2H2"/>
    <property type="match status" value="9"/>
</dbReference>
<feature type="domain" description="C2H2-type" evidence="13">
    <location>
        <begin position="240"/>
        <end position="267"/>
    </location>
</feature>
<evidence type="ECO:0000256" key="9">
    <source>
        <dbReference type="ARBA" id="ARBA00023163"/>
    </source>
</evidence>
<gene>
    <name evidence="14" type="ORF">SK128_010227</name>
</gene>
<dbReference type="Pfam" id="PF00096">
    <property type="entry name" value="zf-C2H2"/>
    <property type="match status" value="5"/>
</dbReference>
<evidence type="ECO:0000256" key="4">
    <source>
        <dbReference type="ARBA" id="ARBA00022737"/>
    </source>
</evidence>
<evidence type="ECO:0000259" key="13">
    <source>
        <dbReference type="PROSITE" id="PS50157"/>
    </source>
</evidence>
<keyword evidence="9" id="KW-0804">Transcription</keyword>
<dbReference type="PANTHER" id="PTHR23234">
    <property type="entry name" value="ZNF44 PROTEIN"/>
    <property type="match status" value="1"/>
</dbReference>
<evidence type="ECO:0000256" key="5">
    <source>
        <dbReference type="ARBA" id="ARBA00022771"/>
    </source>
</evidence>
<dbReference type="PROSITE" id="PS00028">
    <property type="entry name" value="ZINC_FINGER_C2H2_1"/>
    <property type="match status" value="8"/>
</dbReference>
<dbReference type="Pfam" id="PF12874">
    <property type="entry name" value="zf-met"/>
    <property type="match status" value="1"/>
</dbReference>
<evidence type="ECO:0000256" key="11">
    <source>
        <dbReference type="PROSITE-ProRule" id="PRU00042"/>
    </source>
</evidence>
<comment type="caution">
    <text evidence="14">The sequence shown here is derived from an EMBL/GenBank/DDBJ whole genome shotgun (WGS) entry which is preliminary data.</text>
</comment>
<dbReference type="GO" id="GO:0005634">
    <property type="term" value="C:nucleus"/>
    <property type="evidence" value="ECO:0007669"/>
    <property type="project" value="UniProtKB-SubCell"/>
</dbReference>
<keyword evidence="8" id="KW-0238">DNA-binding</keyword>